<dbReference type="PROSITE" id="PS50927">
    <property type="entry name" value="BULB_LECTIN"/>
    <property type="match status" value="1"/>
</dbReference>
<feature type="transmembrane region" description="Helical" evidence="4">
    <location>
        <begin position="377"/>
        <end position="401"/>
    </location>
</feature>
<evidence type="ECO:0000256" key="2">
    <source>
        <dbReference type="ARBA" id="ARBA00023157"/>
    </source>
</evidence>
<dbReference type="InterPro" id="IPR001480">
    <property type="entry name" value="Bulb-type_lectin_dom"/>
</dbReference>
<dbReference type="SMART" id="SM00108">
    <property type="entry name" value="B_lectin"/>
    <property type="match status" value="1"/>
</dbReference>
<reference evidence="6 7" key="1">
    <citation type="journal article" date="2020" name="Mol. Plant">
        <title>The Chromosome-Based Rubber Tree Genome Provides New Insights into Spurge Genome Evolution and Rubber Biosynthesis.</title>
        <authorList>
            <person name="Liu J."/>
            <person name="Shi C."/>
            <person name="Shi C.C."/>
            <person name="Li W."/>
            <person name="Zhang Q.J."/>
            <person name="Zhang Y."/>
            <person name="Li K."/>
            <person name="Lu H.F."/>
            <person name="Shi C."/>
            <person name="Zhu S.T."/>
            <person name="Xiao Z.Y."/>
            <person name="Nan H."/>
            <person name="Yue Y."/>
            <person name="Zhu X.G."/>
            <person name="Wu Y."/>
            <person name="Hong X.N."/>
            <person name="Fan G.Y."/>
            <person name="Tong Y."/>
            <person name="Zhang D."/>
            <person name="Mao C.L."/>
            <person name="Liu Y.L."/>
            <person name="Hao S.J."/>
            <person name="Liu W.Q."/>
            <person name="Lv M.Q."/>
            <person name="Zhang H.B."/>
            <person name="Liu Y."/>
            <person name="Hu-Tang G.R."/>
            <person name="Wang J.P."/>
            <person name="Wang J.H."/>
            <person name="Sun Y.H."/>
            <person name="Ni S.B."/>
            <person name="Chen W.B."/>
            <person name="Zhang X.C."/>
            <person name="Jiao Y.N."/>
            <person name="Eichler E.E."/>
            <person name="Li G.H."/>
            <person name="Liu X."/>
            <person name="Gao L.Z."/>
        </authorList>
    </citation>
    <scope>NUCLEOTIDE SEQUENCE [LARGE SCALE GENOMIC DNA]</scope>
    <source>
        <strain evidence="7">cv. GT1</strain>
        <tissue evidence="6">Leaf</tissue>
    </source>
</reference>
<organism evidence="6 7">
    <name type="scientific">Hevea brasiliensis</name>
    <name type="common">Para rubber tree</name>
    <name type="synonym">Siphonia brasiliensis</name>
    <dbReference type="NCBI Taxonomy" id="3981"/>
    <lineage>
        <taxon>Eukaryota</taxon>
        <taxon>Viridiplantae</taxon>
        <taxon>Streptophyta</taxon>
        <taxon>Embryophyta</taxon>
        <taxon>Tracheophyta</taxon>
        <taxon>Spermatophyta</taxon>
        <taxon>Magnoliopsida</taxon>
        <taxon>eudicotyledons</taxon>
        <taxon>Gunneridae</taxon>
        <taxon>Pentapetalae</taxon>
        <taxon>rosids</taxon>
        <taxon>fabids</taxon>
        <taxon>Malpighiales</taxon>
        <taxon>Euphorbiaceae</taxon>
        <taxon>Crotonoideae</taxon>
        <taxon>Micrandreae</taxon>
        <taxon>Hevea</taxon>
    </lineage>
</organism>
<protein>
    <recommendedName>
        <fullName evidence="5">Bulb-type lectin domain-containing protein</fullName>
    </recommendedName>
</protein>
<keyword evidence="4" id="KW-0472">Membrane</keyword>
<accession>A0A6A6N428</accession>
<feature type="domain" description="Bulb-type lectin" evidence="5">
    <location>
        <begin position="1"/>
        <end position="108"/>
    </location>
</feature>
<dbReference type="SUPFAM" id="SSF51110">
    <property type="entry name" value="alpha-D-mannose-specific plant lectins"/>
    <property type="match status" value="1"/>
</dbReference>
<proteinExistence type="predicted"/>
<dbReference type="EMBL" id="JAAGAX010000003">
    <property type="protein sequence ID" value="KAF2319348.1"/>
    <property type="molecule type" value="Genomic_DNA"/>
</dbReference>
<gene>
    <name evidence="6" type="ORF">GH714_014953</name>
</gene>
<dbReference type="InterPro" id="IPR036426">
    <property type="entry name" value="Bulb-type_lectin_dom_sf"/>
</dbReference>
<keyword evidence="4" id="KW-0812">Transmembrane</keyword>
<dbReference type="Gene3D" id="2.90.10.10">
    <property type="entry name" value="Bulb-type lectin domain"/>
    <property type="match status" value="2"/>
</dbReference>
<evidence type="ECO:0000313" key="7">
    <source>
        <dbReference type="Proteomes" id="UP000467840"/>
    </source>
</evidence>
<dbReference type="PANTHER" id="PTHR47976:SF116">
    <property type="entry name" value="RECEPTOR-LIKE SERINE_THREONINE-PROTEIN KINASE"/>
    <property type="match status" value="1"/>
</dbReference>
<dbReference type="AlphaFoldDB" id="A0A6A6N428"/>
<keyword evidence="3" id="KW-0325">Glycoprotein</keyword>
<evidence type="ECO:0000256" key="1">
    <source>
        <dbReference type="ARBA" id="ARBA00022729"/>
    </source>
</evidence>
<keyword evidence="2" id="KW-1015">Disulfide bond</keyword>
<keyword evidence="1" id="KW-0732">Signal</keyword>
<dbReference type="InterPro" id="IPR051343">
    <property type="entry name" value="G-type_lectin_kinases/EP1-like"/>
</dbReference>
<evidence type="ECO:0000256" key="3">
    <source>
        <dbReference type="ARBA" id="ARBA00023180"/>
    </source>
</evidence>
<comment type="caution">
    <text evidence="6">The sequence shown here is derived from an EMBL/GenBank/DDBJ whole genome shotgun (WGS) entry which is preliminary data.</text>
</comment>
<feature type="transmembrane region" description="Helical" evidence="4">
    <location>
        <begin position="6"/>
        <end position="29"/>
    </location>
</feature>
<sequence length="507" mass="56627">MLLGNHLLGISPLDLAVSTIKIFLLAIWYDKIPERTLVWYANGDDPAPKGSKLQLSNNGNFTLTGPQGQEIWNPKSSTDGVAYAAMLDDDGNLVLRPIGLPTDFPYPAYYKSNTDGADEMNSDYRMVFNESGDLNVFVRNGSVVNLTKSRTKSTGDYFYRATLEADGIFALYAHPRTQADGIFALYAHPRTQTNGSWGQTWYAIWSVPNDICSDMDTGIATDLGGGPCGYNSYCKLDEKRRPFCECLPGFSLSDPNNKLNGCKQNRIPNCQQDNTKPEDLYVMQELPNAYWPVSANYEQLQGLHEDDCRRLCLSDCNCMVAVIKEGTCWKKKLPLSKGRLDYNTYGKALIKVSKSDASSDEPSVGNSNVEKKDRTTLILVGAVFLGSSVFLNFLLVAAITLRGLEMESENEEEVILADWAYDCYKVKRLDKLVENDEEARNDIKRVEKLVMVAIWCQEDPSLRPSVRTVTQMLEGSMPPSLRQMRLINVSNASQLENSPLAKESLRI</sequence>
<evidence type="ECO:0000313" key="6">
    <source>
        <dbReference type="EMBL" id="KAF2319348.1"/>
    </source>
</evidence>
<dbReference type="PANTHER" id="PTHR47976">
    <property type="entry name" value="G-TYPE LECTIN S-RECEPTOR-LIKE SERINE/THREONINE-PROTEIN KINASE SD2-5"/>
    <property type="match status" value="1"/>
</dbReference>
<evidence type="ECO:0000259" key="5">
    <source>
        <dbReference type="PROSITE" id="PS50927"/>
    </source>
</evidence>
<keyword evidence="4" id="KW-1133">Transmembrane helix</keyword>
<keyword evidence="7" id="KW-1185">Reference proteome</keyword>
<evidence type="ECO:0000256" key="4">
    <source>
        <dbReference type="SAM" id="Phobius"/>
    </source>
</evidence>
<name>A0A6A6N428_HEVBR</name>
<dbReference type="Proteomes" id="UP000467840">
    <property type="component" value="Chromosome 10"/>
</dbReference>